<dbReference type="Gene3D" id="1.10.510.10">
    <property type="entry name" value="Transferase(Phosphotransferase) domain 1"/>
    <property type="match status" value="1"/>
</dbReference>
<dbReference type="eggNOG" id="KOG0694">
    <property type="taxonomic scope" value="Eukaryota"/>
</dbReference>
<dbReference type="GO" id="GO:0005524">
    <property type="term" value="F:ATP binding"/>
    <property type="evidence" value="ECO:0007669"/>
    <property type="project" value="UniProtKB-UniRule"/>
</dbReference>
<dbReference type="Ensembl" id="ENSXETT00000008510">
    <property type="protein sequence ID" value="ENSXETP00000008510"/>
    <property type="gene ID" value="ENSXETG00000001393"/>
</dbReference>
<sequence>MLSVDVTILVVTCCTGLTVSCSAQLSFGQQRGERESDRVQLQKTIFWINLQDFNKGRRRRKVKMEERRKRSRTSEEREDLQDQGCLEKKAKIQDGVVFPTDKPHEEEKTSYDENMKKSPCVGEKPPEGETKKRKRTEEELTEKKKESLSDETSKPESKKRKQEEEEKPEAVKKTSIEDIQILQSSSYGKDEKQENTMEKKRPRSPEDLLEGESTQKKSRVDVTRPAPLDIQSYRFHRQLGEGSGGKVMLASFTPKKQLVAIKMVPKKPSKSNYESIRMEARILKIARGCPFLCHSHATFQSEVQAFFVLEYAGGGTLHRMITNQGNLPMKTIKIYTAEMVIALQFLHSNGIIHRDLKPENILVDNDGHIKICDFGIAAEEMFVGMEISGLGGTPGYRAPEILSLEKYDAGVDWWSFGVIMYEMATGRQPFIPSLVPAREFFEIKRTKLDFPSHMSQEMLDLLPKLLEMDKNKRLGVNGNIREHPFYSGINWSELESRTMQTPFKPKIPPVDKLKVIQPRFSAETSKLDKVEDLSDVDSNWNWQK</sequence>
<feature type="signal peptide" evidence="9">
    <location>
        <begin position="1"/>
        <end position="23"/>
    </location>
</feature>
<feature type="domain" description="AGC-kinase C-terminal" evidence="11">
    <location>
        <begin position="487"/>
        <end position="544"/>
    </location>
</feature>
<dbReference type="FunFam" id="1.10.510.10:FF:001110">
    <property type="entry name" value="AGC family protein kinase"/>
    <property type="match status" value="1"/>
</dbReference>
<dbReference type="InParanoid" id="K9J7Q6"/>
<keyword evidence="9" id="KW-0732">Signal</keyword>
<feature type="compositionally biased region" description="Basic and acidic residues" evidence="8">
    <location>
        <begin position="101"/>
        <end position="116"/>
    </location>
</feature>
<dbReference type="InterPro" id="IPR017441">
    <property type="entry name" value="Protein_kinase_ATP_BS"/>
</dbReference>
<accession>K9J7Q6</accession>
<dbReference type="Gene3D" id="3.30.200.20">
    <property type="entry name" value="Phosphorylase Kinase, domain 1"/>
    <property type="match status" value="1"/>
</dbReference>
<evidence type="ECO:0000256" key="5">
    <source>
        <dbReference type="ARBA" id="ARBA00022777"/>
    </source>
</evidence>
<evidence type="ECO:0000256" key="4">
    <source>
        <dbReference type="ARBA" id="ARBA00022741"/>
    </source>
</evidence>
<name>K9J7Q6_XENTR</name>
<dbReference type="PROSITE" id="PS00107">
    <property type="entry name" value="PROTEIN_KINASE_ATP"/>
    <property type="match status" value="1"/>
</dbReference>
<evidence type="ECO:0000256" key="1">
    <source>
        <dbReference type="ARBA" id="ARBA00022527"/>
    </source>
</evidence>
<dbReference type="ExpressionAtlas" id="K9J7Q6">
    <property type="expression patterns" value="baseline"/>
</dbReference>
<evidence type="ECO:0000259" key="11">
    <source>
        <dbReference type="PROSITE" id="PS51285"/>
    </source>
</evidence>
<keyword evidence="5" id="KW-0418">Kinase</keyword>
<feature type="binding site" evidence="7">
    <location>
        <position position="267"/>
    </location>
    <ligand>
        <name>ATP</name>
        <dbReference type="ChEBI" id="CHEBI:30616"/>
    </ligand>
</feature>
<dbReference type="InterPro" id="IPR000961">
    <property type="entry name" value="AGC-kinase_C"/>
</dbReference>
<dbReference type="PANTHER" id="PTHR24351">
    <property type="entry name" value="RIBOSOMAL PROTEIN S6 KINASE"/>
    <property type="match status" value="1"/>
</dbReference>
<keyword evidence="2" id="KW-0597">Phosphoprotein</keyword>
<keyword evidence="4 7" id="KW-0547">Nucleotide-binding</keyword>
<dbReference type="InterPro" id="IPR000719">
    <property type="entry name" value="Prot_kinase_dom"/>
</dbReference>
<evidence type="ECO:0008006" key="13">
    <source>
        <dbReference type="Google" id="ProtNLM"/>
    </source>
</evidence>
<evidence type="ECO:0000256" key="3">
    <source>
        <dbReference type="ARBA" id="ARBA00022679"/>
    </source>
</evidence>
<dbReference type="GO" id="GO:0004674">
    <property type="term" value="F:protein serine/threonine kinase activity"/>
    <property type="evidence" value="ECO:0007669"/>
    <property type="project" value="UniProtKB-KW"/>
</dbReference>
<dbReference type="PROSITE" id="PS51285">
    <property type="entry name" value="AGC_KINASE_CTER"/>
    <property type="match status" value="1"/>
</dbReference>
<dbReference type="Pfam" id="PF00069">
    <property type="entry name" value="Pkinase"/>
    <property type="match status" value="1"/>
</dbReference>
<feature type="region of interest" description="Disordered" evidence="8">
    <location>
        <begin position="58"/>
        <end position="225"/>
    </location>
</feature>
<evidence type="ECO:0000259" key="10">
    <source>
        <dbReference type="PROSITE" id="PS50011"/>
    </source>
</evidence>
<dbReference type="PROSITE" id="PS50011">
    <property type="entry name" value="PROTEIN_KINASE_DOM"/>
    <property type="match status" value="1"/>
</dbReference>
<evidence type="ECO:0000256" key="9">
    <source>
        <dbReference type="SAM" id="SignalP"/>
    </source>
</evidence>
<keyword evidence="6 7" id="KW-0067">ATP-binding</keyword>
<evidence type="ECO:0000256" key="8">
    <source>
        <dbReference type="SAM" id="MobiDB-lite"/>
    </source>
</evidence>
<feature type="compositionally biased region" description="Basic and acidic residues" evidence="8">
    <location>
        <begin position="213"/>
        <end position="222"/>
    </location>
</feature>
<reference evidence="12" key="2">
    <citation type="submission" date="2012-12" db="UniProtKB">
        <authorList>
            <consortium name="Ensembl"/>
        </authorList>
    </citation>
    <scope>IDENTIFICATION</scope>
</reference>
<keyword evidence="1" id="KW-0723">Serine/threonine-protein kinase</keyword>
<feature type="compositionally biased region" description="Basic and acidic residues" evidence="8">
    <location>
        <begin position="188"/>
        <end position="206"/>
    </location>
</feature>
<keyword evidence="3" id="KW-0808">Transferase</keyword>
<feature type="chain" id="PRO_5030173276" description="Protein kinase domain-containing protein" evidence="9">
    <location>
        <begin position="24"/>
        <end position="544"/>
    </location>
</feature>
<dbReference type="SMART" id="SM00220">
    <property type="entry name" value="S_TKc"/>
    <property type="match status" value="1"/>
</dbReference>
<dbReference type="AlphaFoldDB" id="K9J7Q6"/>
<dbReference type="InterPro" id="IPR008271">
    <property type="entry name" value="Ser/Thr_kinase_AS"/>
</dbReference>
<protein>
    <recommendedName>
        <fullName evidence="13">Protein kinase domain-containing protein</fullName>
    </recommendedName>
</protein>
<feature type="domain" description="Protein kinase" evidence="10">
    <location>
        <begin position="233"/>
        <end position="486"/>
    </location>
</feature>
<dbReference type="InterPro" id="IPR011009">
    <property type="entry name" value="Kinase-like_dom_sf"/>
</dbReference>
<organism evidence="12">
    <name type="scientific">Xenopus tropicalis</name>
    <name type="common">Western clawed frog</name>
    <name type="synonym">Silurana tropicalis</name>
    <dbReference type="NCBI Taxonomy" id="8364"/>
    <lineage>
        <taxon>Eukaryota</taxon>
        <taxon>Metazoa</taxon>
        <taxon>Chordata</taxon>
        <taxon>Craniata</taxon>
        <taxon>Vertebrata</taxon>
        <taxon>Euteleostomi</taxon>
        <taxon>Amphibia</taxon>
        <taxon>Batrachia</taxon>
        <taxon>Anura</taxon>
        <taxon>Pipoidea</taxon>
        <taxon>Pipidae</taxon>
        <taxon>Xenopodinae</taxon>
        <taxon>Xenopus</taxon>
        <taxon>Silurana</taxon>
    </lineage>
</organism>
<dbReference type="PROSITE" id="PS00108">
    <property type="entry name" value="PROTEIN_KINASE_ST"/>
    <property type="match status" value="1"/>
</dbReference>
<feature type="compositionally biased region" description="Basic and acidic residues" evidence="8">
    <location>
        <begin position="124"/>
        <end position="176"/>
    </location>
</feature>
<dbReference type="GeneTree" id="ENSGT00940000154203"/>
<evidence type="ECO:0000256" key="2">
    <source>
        <dbReference type="ARBA" id="ARBA00022553"/>
    </source>
</evidence>
<dbReference type="Bgee" id="ENSXETG00000001393">
    <property type="expression patterns" value="Expressed in skeletal muscle tissue and 3 other cell types or tissues"/>
</dbReference>
<evidence type="ECO:0000256" key="7">
    <source>
        <dbReference type="PROSITE-ProRule" id="PRU10141"/>
    </source>
</evidence>
<evidence type="ECO:0000313" key="12">
    <source>
        <dbReference type="Ensembl" id="ENSXETP00000008510"/>
    </source>
</evidence>
<proteinExistence type="predicted"/>
<reference evidence="12" key="1">
    <citation type="journal article" date="2010" name="Science">
        <title>The genome of the Western clawed frog Xenopus tropicalis.</title>
        <authorList>
            <person name="Hellsten U."/>
            <person name="Harland R.M."/>
            <person name="Gilchrist M.J."/>
            <person name="Hendrix D."/>
            <person name="Jurka J."/>
            <person name="Kapitonov V."/>
            <person name="Ovcharenko I."/>
            <person name="Putnam N.H."/>
            <person name="Shu S."/>
            <person name="Taher L."/>
            <person name="Blitz I.L."/>
            <person name="Blumberg B."/>
            <person name="Dichmann D.S."/>
            <person name="Dubchak I."/>
            <person name="Amaya E."/>
            <person name="Detter J.C."/>
            <person name="Fletcher R."/>
            <person name="Gerhard D.S."/>
            <person name="Goodstein D."/>
            <person name="Graves T."/>
            <person name="Grigoriev I.V."/>
            <person name="Grimwood J."/>
            <person name="Kawashima T."/>
            <person name="Lindquist E."/>
            <person name="Lucas S.M."/>
            <person name="Mead P.E."/>
            <person name="Mitros T."/>
            <person name="Ogino H."/>
            <person name="Ohta Y."/>
            <person name="Poliakov A.V."/>
            <person name="Pollet N."/>
            <person name="Robert J."/>
            <person name="Salamov A."/>
            <person name="Sater A.K."/>
            <person name="Schmutz J."/>
            <person name="Terry A."/>
            <person name="Vize P.D."/>
            <person name="Warren W.C."/>
            <person name="Wells D."/>
            <person name="Wills A."/>
            <person name="Wilson R.K."/>
            <person name="Zimmerman L.B."/>
            <person name="Zorn A.M."/>
            <person name="Grainger R."/>
            <person name="Grammer T."/>
            <person name="Khokha M.K."/>
            <person name="Richardson P.M."/>
            <person name="Rokhsar D.S."/>
        </authorList>
    </citation>
    <scope>NUCLEOTIDE SEQUENCE [LARGE SCALE GENOMIC DNA]</scope>
    <source>
        <strain evidence="12">Nigerian</strain>
    </source>
</reference>
<evidence type="ECO:0000256" key="6">
    <source>
        <dbReference type="ARBA" id="ARBA00022840"/>
    </source>
</evidence>
<dbReference type="HOGENOM" id="CLU_000288_63_5_1"/>
<dbReference type="SUPFAM" id="SSF56112">
    <property type="entry name" value="Protein kinase-like (PK-like)"/>
    <property type="match status" value="1"/>
</dbReference>
<feature type="compositionally biased region" description="Basic and acidic residues" evidence="8">
    <location>
        <begin position="63"/>
        <end position="75"/>
    </location>
</feature>